<accession>A0A848D9S1</accession>
<comment type="caution">
    <text evidence="1">The sequence shown here is derived from an EMBL/GenBank/DDBJ whole genome shotgun (WGS) entry which is preliminary data.</text>
</comment>
<evidence type="ECO:0000313" key="2">
    <source>
        <dbReference type="Proteomes" id="UP000606580"/>
    </source>
</evidence>
<dbReference type="PANTHER" id="PTHR34849">
    <property type="entry name" value="SSL5025 PROTEIN"/>
    <property type="match status" value="1"/>
</dbReference>
<gene>
    <name evidence="1" type="ORF">GIS02_06215</name>
</gene>
<proteinExistence type="predicted"/>
<evidence type="ECO:0000313" key="1">
    <source>
        <dbReference type="EMBL" id="NMG83779.1"/>
    </source>
</evidence>
<dbReference type="AlphaFoldDB" id="A0A848D9S1"/>
<name>A0A848D9S1_9EURY</name>
<dbReference type="Gene3D" id="1.10.10.10">
    <property type="entry name" value="Winged helix-like DNA-binding domain superfamily/Winged helix DNA-binding domain"/>
    <property type="match status" value="1"/>
</dbReference>
<reference evidence="1" key="1">
    <citation type="journal article" date="2020" name="MBio">
        <title>'Candidatus Ethanoperedens,' a Thermophilic Genus of Archaea Mediating the Anaerobic Oxidation of Ethane.</title>
        <authorList>
            <person name="Hahn C.J."/>
            <person name="Laso-Perez R."/>
            <person name="Vulcano F."/>
            <person name="Vaziourakis K.M."/>
            <person name="Stokke R."/>
            <person name="Steen I.H."/>
            <person name="Teske A."/>
            <person name="Boetius A."/>
            <person name="Liebeke M."/>
            <person name="Amann R."/>
            <person name="Knittel K."/>
            <person name="Wegener G."/>
        </authorList>
    </citation>
    <scope>NUCLEOTIDE SEQUENCE</scope>
    <source>
        <strain evidence="1">GoM-Arc1-LC-WB58</strain>
    </source>
</reference>
<dbReference type="InterPro" id="IPR036388">
    <property type="entry name" value="WH-like_DNA-bd_sf"/>
</dbReference>
<organism evidence="1 2">
    <name type="scientific">Candidatus Ethanoperedens thermophilum</name>
    <dbReference type="NCBI Taxonomy" id="2766897"/>
    <lineage>
        <taxon>Archaea</taxon>
        <taxon>Methanobacteriati</taxon>
        <taxon>Methanobacteriota</taxon>
        <taxon>Stenosarchaea group</taxon>
        <taxon>Methanomicrobia</taxon>
        <taxon>Methanosarcinales</taxon>
        <taxon>Methanosarcinales incertae sedis</taxon>
        <taxon>GOM Arc I cluster</taxon>
        <taxon>Candidatus Ethanoperedens</taxon>
    </lineage>
</organism>
<protein>
    <submittedName>
        <fullName evidence="1">DUF433 domain-containing protein</fullName>
    </submittedName>
</protein>
<dbReference type="Pfam" id="PF04255">
    <property type="entry name" value="DUF433"/>
    <property type="match status" value="1"/>
</dbReference>
<dbReference type="Proteomes" id="UP000606580">
    <property type="component" value="Unassembled WGS sequence"/>
</dbReference>
<dbReference type="SUPFAM" id="SSF46689">
    <property type="entry name" value="Homeodomain-like"/>
    <property type="match status" value="1"/>
</dbReference>
<dbReference type="PANTHER" id="PTHR34849:SF3">
    <property type="entry name" value="SSR2962 PROTEIN"/>
    <property type="match status" value="1"/>
</dbReference>
<sequence length="81" mass="8906">MSMYPRRISINPNVCHGQACIKGTRIPVHQIIHMLANGDTIEELLTEYPSLKPEDILTCLDYAASLAEEQVTPIEALASVA</sequence>
<dbReference type="InterPro" id="IPR009057">
    <property type="entry name" value="Homeodomain-like_sf"/>
</dbReference>
<dbReference type="EMBL" id="WNEG01000107">
    <property type="protein sequence ID" value="NMG83779.1"/>
    <property type="molecule type" value="Genomic_DNA"/>
</dbReference>
<dbReference type="InterPro" id="IPR007367">
    <property type="entry name" value="DUF433"/>
</dbReference>